<reference evidence="3" key="1">
    <citation type="submission" date="2020-01" db="EMBL/GenBank/DDBJ databases">
        <authorList>
            <person name="Seo Y.L."/>
        </authorList>
    </citation>
    <scope>NUCLEOTIDE SEQUENCE</scope>
    <source>
        <strain evidence="3">R11</strain>
    </source>
</reference>
<dbReference type="AlphaFoldDB" id="A0A965ZFF7"/>
<dbReference type="Gene3D" id="3.40.50.720">
    <property type="entry name" value="NAD(P)-binding Rossmann-like Domain"/>
    <property type="match status" value="1"/>
</dbReference>
<dbReference type="InterPro" id="IPR008927">
    <property type="entry name" value="6-PGluconate_DH-like_C_sf"/>
</dbReference>
<evidence type="ECO:0000259" key="2">
    <source>
        <dbReference type="Pfam" id="PF10728"/>
    </source>
</evidence>
<dbReference type="PANTHER" id="PTHR40459:SF1">
    <property type="entry name" value="CONSERVED HYPOTHETICAL ALANINE AND LEUCINE RICH PROTEIN"/>
    <property type="match status" value="1"/>
</dbReference>
<dbReference type="Gene3D" id="1.10.1040.20">
    <property type="entry name" value="ProC-like, C-terminal domain"/>
    <property type="match status" value="1"/>
</dbReference>
<dbReference type="InterPro" id="IPR019665">
    <property type="entry name" value="OxRdtase/DH_put_Rossmann_dom"/>
</dbReference>
<dbReference type="Proteomes" id="UP000638732">
    <property type="component" value="Unassembled WGS sequence"/>
</dbReference>
<keyword evidence="4" id="KW-1185">Reference proteome</keyword>
<proteinExistence type="predicted"/>
<sequence length="255" mass="28195">MRITMIGSGNVSTHLSAALKNAGHRIMQVYSPNIGHASLLAYHVSAEPTDDISTINAETDLYIIAVKDDAIEGIARQLAVHGKFIVHTSGATSLDVLKSVTPLAGVFYPLQTFSKDKELDFRSVPLCIEGATEVITSQLVELGQTISNNIYRVDSEQRKILHLSAVFACNFPNYLYHVAQNLLAEHQLDFNLLRPLIMETAEKVQHRFPASVQTGPAVRNDQQTMAAHLQLLDNDVFLQKLYQLLSEGVTKMVKN</sequence>
<name>A0A965ZFF7_9SPHI</name>
<evidence type="ECO:0000313" key="4">
    <source>
        <dbReference type="Proteomes" id="UP000638732"/>
    </source>
</evidence>
<dbReference type="InterPro" id="IPR036291">
    <property type="entry name" value="NAD(P)-bd_dom_sf"/>
</dbReference>
<feature type="domain" description="Putative oxidoreductase/dehydrogenase Rossmann-like" evidence="1">
    <location>
        <begin position="3"/>
        <end position="102"/>
    </location>
</feature>
<dbReference type="SUPFAM" id="SSF51735">
    <property type="entry name" value="NAD(P)-binding Rossmann-fold domains"/>
    <property type="match status" value="1"/>
</dbReference>
<protein>
    <submittedName>
        <fullName evidence="3">DUF2520 domain-containing protein</fullName>
    </submittedName>
</protein>
<dbReference type="RefSeq" id="WP_166584996.1">
    <property type="nucleotide sequence ID" value="NZ_WWEO01000040.1"/>
</dbReference>
<reference evidence="3" key="2">
    <citation type="submission" date="2020-10" db="EMBL/GenBank/DDBJ databases">
        <title>Mucilaginibacter sp. nov., isolated from soil.</title>
        <authorList>
            <person name="Jeon C.O."/>
        </authorList>
    </citation>
    <scope>NUCLEOTIDE SEQUENCE</scope>
    <source>
        <strain evidence="3">R11</strain>
    </source>
</reference>
<accession>A0A965ZFF7</accession>
<dbReference type="SUPFAM" id="SSF48179">
    <property type="entry name" value="6-phosphogluconate dehydrogenase C-terminal domain-like"/>
    <property type="match status" value="1"/>
</dbReference>
<feature type="domain" description="DUF2520" evidence="2">
    <location>
        <begin position="124"/>
        <end position="247"/>
    </location>
</feature>
<evidence type="ECO:0000259" key="1">
    <source>
        <dbReference type="Pfam" id="PF10727"/>
    </source>
</evidence>
<dbReference type="EMBL" id="WWEO01000040">
    <property type="protein sequence ID" value="NCD69014.1"/>
    <property type="molecule type" value="Genomic_DNA"/>
</dbReference>
<dbReference type="Pfam" id="PF10727">
    <property type="entry name" value="Rossmann-like"/>
    <property type="match status" value="1"/>
</dbReference>
<gene>
    <name evidence="3" type="ORF">GSY63_06575</name>
</gene>
<dbReference type="InterPro" id="IPR037108">
    <property type="entry name" value="TM1727-like_C_sf"/>
</dbReference>
<dbReference type="InterPro" id="IPR018931">
    <property type="entry name" value="DUF2520"/>
</dbReference>
<evidence type="ECO:0000313" key="3">
    <source>
        <dbReference type="EMBL" id="NCD69014.1"/>
    </source>
</evidence>
<dbReference type="PANTHER" id="PTHR40459">
    <property type="entry name" value="CONSERVED HYPOTHETICAL ALANINE AND LEUCINE RICH PROTEIN"/>
    <property type="match status" value="1"/>
</dbReference>
<comment type="caution">
    <text evidence="3">The sequence shown here is derived from an EMBL/GenBank/DDBJ whole genome shotgun (WGS) entry which is preliminary data.</text>
</comment>
<dbReference type="Pfam" id="PF10728">
    <property type="entry name" value="DUF2520"/>
    <property type="match status" value="1"/>
</dbReference>
<organism evidence="3 4">
    <name type="scientific">Mucilaginibacter agri</name>
    <dbReference type="NCBI Taxonomy" id="2695265"/>
    <lineage>
        <taxon>Bacteria</taxon>
        <taxon>Pseudomonadati</taxon>
        <taxon>Bacteroidota</taxon>
        <taxon>Sphingobacteriia</taxon>
        <taxon>Sphingobacteriales</taxon>
        <taxon>Sphingobacteriaceae</taxon>
        <taxon>Mucilaginibacter</taxon>
    </lineage>
</organism>